<dbReference type="HOGENOM" id="CLU_143606_0_0_1"/>
<dbReference type="GeneID" id="19110385"/>
<proteinExistence type="predicted"/>
<dbReference type="Proteomes" id="UP000011761">
    <property type="component" value="Unassembled WGS sequence"/>
</dbReference>
<dbReference type="EMBL" id="KB445561">
    <property type="protein sequence ID" value="EMC92765.1"/>
    <property type="molecule type" value="Genomic_DNA"/>
</dbReference>
<dbReference type="STRING" id="717646.M2N259"/>
<reference evidence="2 3" key="1">
    <citation type="journal article" date="2012" name="PLoS Pathog.">
        <title>Diverse lifestyles and strategies of plant pathogenesis encoded in the genomes of eighteen Dothideomycetes fungi.</title>
        <authorList>
            <person name="Ohm R.A."/>
            <person name="Feau N."/>
            <person name="Henrissat B."/>
            <person name="Schoch C.L."/>
            <person name="Horwitz B.A."/>
            <person name="Barry K.W."/>
            <person name="Condon B.J."/>
            <person name="Copeland A.C."/>
            <person name="Dhillon B."/>
            <person name="Glaser F."/>
            <person name="Hesse C.N."/>
            <person name="Kosti I."/>
            <person name="LaButti K."/>
            <person name="Lindquist E.A."/>
            <person name="Lucas S."/>
            <person name="Salamov A.A."/>
            <person name="Bradshaw R.E."/>
            <person name="Ciuffetti L."/>
            <person name="Hamelin R.C."/>
            <person name="Kema G.H.J."/>
            <person name="Lawrence C."/>
            <person name="Scott J.A."/>
            <person name="Spatafora J.W."/>
            <person name="Turgeon B.G."/>
            <person name="de Wit P.J.G.M."/>
            <person name="Zhong S."/>
            <person name="Goodwin S.B."/>
            <person name="Grigoriev I.V."/>
        </authorList>
    </citation>
    <scope>NUCLEOTIDE SEQUENCE [LARGE SCALE GENOMIC DNA]</scope>
    <source>
        <strain evidence="2 3">UAMH 10762</strain>
    </source>
</reference>
<evidence type="ECO:0000313" key="3">
    <source>
        <dbReference type="Proteomes" id="UP000011761"/>
    </source>
</evidence>
<dbReference type="OMA" id="HDRAYNK"/>
<sequence>MSFLRSANTSLLRPIGRSTPRLGYISRRAASQDYGSGEGDPTAEKGAQLGKNPSEHLEHPGPPAPSTGGSNNGSQQGQQGSSGQQPQGAQKSDGSAEQQSQRKGTQGAQPKILADSPPPSDEASKDVQEHNRDMDKRAEKANEKVSEEDYEKDKVPKGFWGGELMHISQIESM</sequence>
<dbReference type="AlphaFoldDB" id="M2N259"/>
<dbReference type="KEGG" id="bcom:BAUCODRAFT_261783"/>
<keyword evidence="3" id="KW-1185">Reference proteome</keyword>
<accession>M2N259</accession>
<feature type="compositionally biased region" description="Basic and acidic residues" evidence="1">
    <location>
        <begin position="122"/>
        <end position="156"/>
    </location>
</feature>
<evidence type="ECO:0000313" key="2">
    <source>
        <dbReference type="EMBL" id="EMC92765.1"/>
    </source>
</evidence>
<name>M2N259_BAUPA</name>
<organism evidence="2 3">
    <name type="scientific">Baudoinia panamericana (strain UAMH 10762)</name>
    <name type="common">Angels' share fungus</name>
    <name type="synonym">Baudoinia compniacensis (strain UAMH 10762)</name>
    <dbReference type="NCBI Taxonomy" id="717646"/>
    <lineage>
        <taxon>Eukaryota</taxon>
        <taxon>Fungi</taxon>
        <taxon>Dikarya</taxon>
        <taxon>Ascomycota</taxon>
        <taxon>Pezizomycotina</taxon>
        <taxon>Dothideomycetes</taxon>
        <taxon>Dothideomycetidae</taxon>
        <taxon>Mycosphaerellales</taxon>
        <taxon>Teratosphaeriaceae</taxon>
        <taxon>Baudoinia</taxon>
    </lineage>
</organism>
<evidence type="ECO:0000256" key="1">
    <source>
        <dbReference type="SAM" id="MobiDB-lite"/>
    </source>
</evidence>
<protein>
    <submittedName>
        <fullName evidence="2">Uncharacterized protein</fullName>
    </submittedName>
</protein>
<dbReference type="eggNOG" id="ENOG502ST0G">
    <property type="taxonomic scope" value="Eukaryota"/>
</dbReference>
<gene>
    <name evidence="2" type="ORF">BAUCODRAFT_261783</name>
</gene>
<feature type="compositionally biased region" description="Polar residues" evidence="1">
    <location>
        <begin position="1"/>
        <end position="11"/>
    </location>
</feature>
<dbReference type="RefSeq" id="XP_007680102.1">
    <property type="nucleotide sequence ID" value="XM_007681912.1"/>
</dbReference>
<dbReference type="OrthoDB" id="5334244at2759"/>
<feature type="compositionally biased region" description="Polar residues" evidence="1">
    <location>
        <begin position="89"/>
        <end position="108"/>
    </location>
</feature>
<feature type="region of interest" description="Disordered" evidence="1">
    <location>
        <begin position="1"/>
        <end position="158"/>
    </location>
</feature>
<feature type="compositionally biased region" description="Low complexity" evidence="1">
    <location>
        <begin position="68"/>
        <end position="88"/>
    </location>
</feature>